<proteinExistence type="predicted"/>
<dbReference type="GO" id="GO:0008081">
    <property type="term" value="F:phosphoric diester hydrolase activity"/>
    <property type="evidence" value="ECO:0007669"/>
    <property type="project" value="InterPro"/>
</dbReference>
<protein>
    <recommendedName>
        <fullName evidence="1">Phosphatidylinositol-specific phospholipase C X domain-containing protein</fullName>
    </recommendedName>
</protein>
<dbReference type="EMBL" id="MN740640">
    <property type="protein sequence ID" value="QHU36574.1"/>
    <property type="molecule type" value="Genomic_DNA"/>
</dbReference>
<reference evidence="2" key="1">
    <citation type="journal article" date="2020" name="Nature">
        <title>Giant virus diversity and host interactions through global metagenomics.</title>
        <authorList>
            <person name="Schulz F."/>
            <person name="Roux S."/>
            <person name="Paez-Espino D."/>
            <person name="Jungbluth S."/>
            <person name="Walsh D.A."/>
            <person name="Denef V.J."/>
            <person name="McMahon K.D."/>
            <person name="Konstantinidis K.T."/>
            <person name="Eloe-Fadrosh E.A."/>
            <person name="Kyrpides N.C."/>
            <person name="Woyke T."/>
        </authorList>
    </citation>
    <scope>NUCLEOTIDE SEQUENCE</scope>
    <source>
        <strain evidence="2">GVMAG-S-1035231-58</strain>
    </source>
</reference>
<sequence>MDTLPAILALGLAAYILSDEIRSKMGGDEPTHSGRLCDYRCPGVVFKPISAALARGVRLLEVHIAPDPSGEPLVMKRIDDEYDGDSFESVCVTLVNEAFPSEYPLILSIVPHTDSTVTLNRVAYHLKTTLHRQILETQESVDQMLLGQLANKLVIVAGPEVRGSNLEKLVSLSWGSSALRRLEYSQAVHPRDPEELRAYNRDHITLVGPTRVYPDAPLSVYTYGCQWNLFGTGSGFEAVP</sequence>
<evidence type="ECO:0000313" key="2">
    <source>
        <dbReference type="EMBL" id="QHU36574.1"/>
    </source>
</evidence>
<dbReference type="GO" id="GO:0006629">
    <property type="term" value="P:lipid metabolic process"/>
    <property type="evidence" value="ECO:0007669"/>
    <property type="project" value="InterPro"/>
</dbReference>
<evidence type="ECO:0000259" key="1">
    <source>
        <dbReference type="Pfam" id="PF00388"/>
    </source>
</evidence>
<feature type="domain" description="Phosphatidylinositol-specific phospholipase C X" evidence="1">
    <location>
        <begin position="47"/>
        <end position="156"/>
    </location>
</feature>
<dbReference type="AlphaFoldDB" id="A0A6C0M452"/>
<dbReference type="SUPFAM" id="SSF51695">
    <property type="entry name" value="PLC-like phosphodiesterases"/>
    <property type="match status" value="1"/>
</dbReference>
<dbReference type="InterPro" id="IPR017946">
    <property type="entry name" value="PLC-like_Pdiesterase_TIM-brl"/>
</dbReference>
<dbReference type="Gene3D" id="3.20.20.190">
    <property type="entry name" value="Phosphatidylinositol (PI) phosphodiesterase"/>
    <property type="match status" value="1"/>
</dbReference>
<accession>A0A6C0M452</accession>
<organism evidence="2">
    <name type="scientific">viral metagenome</name>
    <dbReference type="NCBI Taxonomy" id="1070528"/>
    <lineage>
        <taxon>unclassified sequences</taxon>
        <taxon>metagenomes</taxon>
        <taxon>organismal metagenomes</taxon>
    </lineage>
</organism>
<dbReference type="InterPro" id="IPR000909">
    <property type="entry name" value="PLipase_C_PInositol-sp_X_dom"/>
</dbReference>
<dbReference type="Pfam" id="PF00388">
    <property type="entry name" value="PI-PLC-X"/>
    <property type="match status" value="1"/>
</dbReference>
<name>A0A6C0M452_9ZZZZ</name>